<keyword evidence="8" id="KW-0067">ATP-binding</keyword>
<keyword evidence="3" id="KW-0540">Nuclease</keyword>
<dbReference type="SMART" id="SM00490">
    <property type="entry name" value="HELICc"/>
    <property type="match status" value="1"/>
</dbReference>
<keyword evidence="14" id="KW-1185">Reference proteome</keyword>
<dbReference type="InterPro" id="IPR006483">
    <property type="entry name" value="CRISPR-assoc_Cas3_HD"/>
</dbReference>
<dbReference type="NCBIfam" id="TIGR01587">
    <property type="entry name" value="cas3_core"/>
    <property type="match status" value="1"/>
</dbReference>
<evidence type="ECO:0000313" key="14">
    <source>
        <dbReference type="Proteomes" id="UP000002431"/>
    </source>
</evidence>
<dbReference type="Pfam" id="PF18395">
    <property type="entry name" value="Cas3_C"/>
    <property type="match status" value="1"/>
</dbReference>
<evidence type="ECO:0000256" key="9">
    <source>
        <dbReference type="ARBA" id="ARBA00023118"/>
    </source>
</evidence>
<comment type="similarity">
    <text evidence="2">In the central section; belongs to the CRISPR-associated helicase Cas3 family.</text>
</comment>
<evidence type="ECO:0000256" key="8">
    <source>
        <dbReference type="ARBA" id="ARBA00022840"/>
    </source>
</evidence>
<dbReference type="Gene3D" id="1.10.3210.30">
    <property type="match status" value="1"/>
</dbReference>
<keyword evidence="4" id="KW-0479">Metal-binding</keyword>
<dbReference type="InterPro" id="IPR038257">
    <property type="entry name" value="CRISPR-assoc_Cas3_HD_sf"/>
</dbReference>
<dbReference type="CDD" id="cd09641">
    <property type="entry name" value="Cas3''_I"/>
    <property type="match status" value="1"/>
</dbReference>
<dbReference type="PANTHER" id="PTHR47963">
    <property type="entry name" value="DEAD-BOX ATP-DEPENDENT RNA HELICASE 47, MITOCHONDRIAL"/>
    <property type="match status" value="1"/>
</dbReference>
<reference evidence="13" key="1">
    <citation type="submission" date="2006-04" db="EMBL/GenBank/DDBJ databases">
        <title>Complete sequence of plasmid1 pDGEO01 of Deinococcus geothermalis DSM 11300.</title>
        <authorList>
            <consortium name="US DOE Joint Genome Institute"/>
            <person name="Copeland A."/>
            <person name="Lucas S."/>
            <person name="Lapidus A."/>
            <person name="Barry K."/>
            <person name="Detter J.C."/>
            <person name="Glavina del Rio T."/>
            <person name="Hammon N."/>
            <person name="Israni S."/>
            <person name="Dalin E."/>
            <person name="Tice H."/>
            <person name="Pitluck S."/>
            <person name="Brettin T."/>
            <person name="Bruce D."/>
            <person name="Han C."/>
            <person name="Tapia R."/>
            <person name="Saunders E."/>
            <person name="Gilna P."/>
            <person name="Schmutz J."/>
            <person name="Larimer F."/>
            <person name="Land M."/>
            <person name="Hauser L."/>
            <person name="Kyrpides N."/>
            <person name="Kim E."/>
            <person name="Daly M.J."/>
            <person name="Fredrickson J.K."/>
            <person name="Makarova K.S."/>
            <person name="Gaidamakova E.K."/>
            <person name="Zhai M."/>
            <person name="Richardson P."/>
        </authorList>
    </citation>
    <scope>NUCLEOTIDE SEQUENCE</scope>
    <source>
        <strain evidence="13">DSM 11300</strain>
        <plasmid evidence="13">pDGEO01</plasmid>
    </source>
</reference>
<gene>
    <name evidence="13" type="ordered locus">Dgeo_2629</name>
</gene>
<dbReference type="eggNOG" id="COG1203">
    <property type="taxonomic scope" value="Bacteria"/>
</dbReference>
<dbReference type="GO" id="GO:0046872">
    <property type="term" value="F:metal ion binding"/>
    <property type="evidence" value="ECO:0007669"/>
    <property type="project" value="UniProtKB-KW"/>
</dbReference>
<dbReference type="InterPro" id="IPR014001">
    <property type="entry name" value="Helicase_ATP-bd"/>
</dbReference>
<dbReference type="SUPFAM" id="SSF52540">
    <property type="entry name" value="P-loop containing nucleoside triphosphate hydrolases"/>
    <property type="match status" value="1"/>
</dbReference>
<dbReference type="Pfam" id="PF18019">
    <property type="entry name" value="Cas3_HD"/>
    <property type="match status" value="1"/>
</dbReference>
<dbReference type="Gene3D" id="3.40.50.300">
    <property type="entry name" value="P-loop containing nucleotide triphosphate hydrolases"/>
    <property type="match status" value="2"/>
</dbReference>
<protein>
    <submittedName>
        <fullName evidence="13">CRISPR-associated helicase, Cas3 family</fullName>
    </submittedName>
</protein>
<keyword evidence="9" id="KW-0051">Antiviral defense</keyword>
<dbReference type="GO" id="GO:0016787">
    <property type="term" value="F:hydrolase activity"/>
    <property type="evidence" value="ECO:0007669"/>
    <property type="project" value="UniProtKB-KW"/>
</dbReference>
<evidence type="ECO:0000256" key="6">
    <source>
        <dbReference type="ARBA" id="ARBA00022801"/>
    </source>
</evidence>
<dbReference type="InterPro" id="IPR001650">
    <property type="entry name" value="Helicase_C-like"/>
</dbReference>
<dbReference type="GO" id="GO:0051607">
    <property type="term" value="P:defense response to virus"/>
    <property type="evidence" value="ECO:0007669"/>
    <property type="project" value="UniProtKB-KW"/>
</dbReference>
<feature type="domain" description="Helicase ATP-binding" evidence="11">
    <location>
        <begin position="306"/>
        <end position="514"/>
    </location>
</feature>
<keyword evidence="13" id="KW-0614">Plasmid</keyword>
<feature type="region of interest" description="Disordered" evidence="10">
    <location>
        <begin position="815"/>
        <end position="841"/>
    </location>
</feature>
<sequence>MNDARNEYLSHMPPLSPITAAARTLWAKSAKKNADGTQGAWLPVLNHLLDVAACAAEILALEPPQTRMLFEADLGLEGEQALAWTLALVALHDLGKASPAFQVLWAEGKDGVDPALRFPPDLRKPYAPHGVVTQAVLPDFLTGLGWPRPLARAVADAVGCHHGLRAEDRDLNLPRAQTGDARWGQVRRELCRLVALGTGARHDAVPTLSSFSPAAFMRLAGLTSFADWLGSSFPLPTQTDFSAYEDPAAYFGRTRERARQTLAEIRWPAFAPLREELPALPEVFRYVVKDGAFQPRPLQTKLAQALEGVSGPALVLVEAPMGEGKTEAAFYAHLQLQRAAGHRGMYVALPTQATGNAMYERFAQFLAAQGRPTPPDLQLAHGGTLLNEKFQATIERTRNAPGDPAEAGGYSVRAEEWFTNRKRALLSEYGVGTVDQALLGVLGVPHQFVRLWGLGNRVVVLDEVHAYDTYTSELIAALVAWLRALGSSVVLMSATLPEASRRALLRAWGMEDAPTADYPRLTVAPVGGKVQTLTIPDQDEVGNTSRPRQHVTLRPLGSEVGEVARHAVDLAADGGCVAVIVNTVARAQAVQTEVLAELERRGITARTCTRGGGGDPRAVGVLLYHARYPADERGEREKRVLRYLGKEGQRPTRFILIATQVAEQSLDFDADVMLTDLAPVDLVLQRAGRLHRHAENAGKRRGHEEAVLFVSGLDEWPDESLKREFWGRVYAPALLYRSWLTLRRRLAGGLTLPDDLDELVQEVYAPEFAAPELTPEQREQLAAAEAVLDNQRGNEATTGSFAHIGCPADFWSTRLHHHPDADPDSESVSDDPTAVGAEEDDFPRTRLGEESVRIVPVERREDGVWRVCRSPFWARDAEDVLPRFGTLDKRDTEHARKIYRRSLGVSRPELVRAAEQGTLWEGSLGTEHRGWRAHPLLRDAVPLVFTSGLAEVEGLRVRLDPEQGLVYLGTA</sequence>
<dbReference type="CDD" id="cd17930">
    <property type="entry name" value="DEXHc_cas3"/>
    <property type="match status" value="1"/>
</dbReference>
<keyword evidence="6" id="KW-0378">Hydrolase</keyword>
<evidence type="ECO:0000256" key="7">
    <source>
        <dbReference type="ARBA" id="ARBA00022806"/>
    </source>
</evidence>
<evidence type="ECO:0000256" key="5">
    <source>
        <dbReference type="ARBA" id="ARBA00022741"/>
    </source>
</evidence>
<dbReference type="GO" id="GO:0004518">
    <property type="term" value="F:nuclease activity"/>
    <property type="evidence" value="ECO:0007669"/>
    <property type="project" value="UniProtKB-KW"/>
</dbReference>
<dbReference type="EMBL" id="CP000358">
    <property type="protein sequence ID" value="ABF44063.1"/>
    <property type="molecule type" value="Genomic_DNA"/>
</dbReference>
<dbReference type="InterPro" id="IPR050547">
    <property type="entry name" value="DEAD_box_RNA_helicases"/>
</dbReference>
<accession>Q1J371</accession>
<dbReference type="GO" id="GO:0003723">
    <property type="term" value="F:RNA binding"/>
    <property type="evidence" value="ECO:0007669"/>
    <property type="project" value="TreeGrafter"/>
</dbReference>
<evidence type="ECO:0000259" key="12">
    <source>
        <dbReference type="PROSITE" id="PS51643"/>
    </source>
</evidence>
<name>Q1J371_DEIGD</name>
<dbReference type="AlphaFoldDB" id="Q1J371"/>
<dbReference type="Proteomes" id="UP000002431">
    <property type="component" value="Plasmid pDGEO01"/>
</dbReference>
<organism evidence="13 14">
    <name type="scientific">Deinococcus geothermalis (strain DSM 11300 / CIP 105573 / AG-3a)</name>
    <dbReference type="NCBI Taxonomy" id="319795"/>
    <lineage>
        <taxon>Bacteria</taxon>
        <taxon>Thermotogati</taxon>
        <taxon>Deinococcota</taxon>
        <taxon>Deinococci</taxon>
        <taxon>Deinococcales</taxon>
        <taxon>Deinococcaceae</taxon>
        <taxon>Deinococcus</taxon>
    </lineage>
</organism>
<dbReference type="PROSITE" id="PS51643">
    <property type="entry name" value="HD_CAS3"/>
    <property type="match status" value="1"/>
</dbReference>
<dbReference type="Pfam" id="PF22590">
    <property type="entry name" value="Cas3-like_C_2"/>
    <property type="match status" value="1"/>
</dbReference>
<evidence type="ECO:0000256" key="10">
    <source>
        <dbReference type="SAM" id="MobiDB-lite"/>
    </source>
</evidence>
<keyword evidence="5" id="KW-0547">Nucleotide-binding</keyword>
<evidence type="ECO:0000256" key="4">
    <source>
        <dbReference type="ARBA" id="ARBA00022723"/>
    </source>
</evidence>
<evidence type="ECO:0000256" key="3">
    <source>
        <dbReference type="ARBA" id="ARBA00022722"/>
    </source>
</evidence>
<geneLocation type="plasmid" evidence="13 14">
    <name>pDGEO01</name>
</geneLocation>
<dbReference type="InterPro" id="IPR054712">
    <property type="entry name" value="Cas3-like_dom"/>
</dbReference>
<dbReference type="SMART" id="SM00487">
    <property type="entry name" value="DEXDc"/>
    <property type="match status" value="1"/>
</dbReference>
<comment type="similarity">
    <text evidence="1">In the N-terminal section; belongs to the CRISPR-associated nuclease Cas3-HD family.</text>
</comment>
<keyword evidence="7" id="KW-0347">Helicase</keyword>
<evidence type="ECO:0000259" key="11">
    <source>
        <dbReference type="PROSITE" id="PS51192"/>
    </source>
</evidence>
<dbReference type="InterPro" id="IPR041372">
    <property type="entry name" value="Cas3_C"/>
</dbReference>
<evidence type="ECO:0000256" key="2">
    <source>
        <dbReference type="ARBA" id="ARBA00009046"/>
    </source>
</evidence>
<dbReference type="PANTHER" id="PTHR47963:SF9">
    <property type="entry name" value="CRISPR-ASSOCIATED ENDONUCLEASE_HELICASE CAS3"/>
    <property type="match status" value="1"/>
</dbReference>
<dbReference type="InterPro" id="IPR006474">
    <property type="entry name" value="Helicase_Cas3_CRISPR-ass_core"/>
</dbReference>
<dbReference type="KEGG" id="dge:Dgeo_2629"/>
<dbReference type="InterPro" id="IPR027417">
    <property type="entry name" value="P-loop_NTPase"/>
</dbReference>
<dbReference type="SUPFAM" id="SSF109604">
    <property type="entry name" value="HD-domain/PDEase-like"/>
    <property type="match status" value="1"/>
</dbReference>
<evidence type="ECO:0000313" key="13">
    <source>
        <dbReference type="EMBL" id="ABF44063.1"/>
    </source>
</evidence>
<feature type="domain" description="HD Cas3-type" evidence="12">
    <location>
        <begin position="37"/>
        <end position="229"/>
    </location>
</feature>
<dbReference type="NCBIfam" id="TIGR01596">
    <property type="entry name" value="cas3_HD"/>
    <property type="match status" value="1"/>
</dbReference>
<proteinExistence type="inferred from homology"/>
<dbReference type="HOGENOM" id="CLU_013924_1_0_0"/>
<dbReference type="GO" id="GO:0005524">
    <property type="term" value="F:ATP binding"/>
    <property type="evidence" value="ECO:0007669"/>
    <property type="project" value="UniProtKB-KW"/>
</dbReference>
<dbReference type="GO" id="GO:0003724">
    <property type="term" value="F:RNA helicase activity"/>
    <property type="evidence" value="ECO:0007669"/>
    <property type="project" value="TreeGrafter"/>
</dbReference>
<evidence type="ECO:0000256" key="1">
    <source>
        <dbReference type="ARBA" id="ARBA00006847"/>
    </source>
</evidence>
<dbReference type="PROSITE" id="PS51192">
    <property type="entry name" value="HELICASE_ATP_BIND_1"/>
    <property type="match status" value="1"/>
</dbReference>